<name>A0A4C1Y8Y0_EUMVA</name>
<reference evidence="1 2" key="1">
    <citation type="journal article" date="2019" name="Commun. Biol.">
        <title>The bagworm genome reveals a unique fibroin gene that provides high tensile strength.</title>
        <authorList>
            <person name="Kono N."/>
            <person name="Nakamura H."/>
            <person name="Ohtoshi R."/>
            <person name="Tomita M."/>
            <person name="Numata K."/>
            <person name="Arakawa K."/>
        </authorList>
    </citation>
    <scope>NUCLEOTIDE SEQUENCE [LARGE SCALE GENOMIC DNA]</scope>
</reference>
<keyword evidence="2" id="KW-1185">Reference proteome</keyword>
<dbReference type="Proteomes" id="UP000299102">
    <property type="component" value="Unassembled WGS sequence"/>
</dbReference>
<proteinExistence type="predicted"/>
<dbReference type="AlphaFoldDB" id="A0A4C1Y8Y0"/>
<gene>
    <name evidence="1" type="ORF">EVAR_88334_1</name>
</gene>
<dbReference type="EMBL" id="BGZK01001143">
    <property type="protein sequence ID" value="GBP72378.1"/>
    <property type="molecule type" value="Genomic_DNA"/>
</dbReference>
<evidence type="ECO:0000313" key="1">
    <source>
        <dbReference type="EMBL" id="GBP72378.1"/>
    </source>
</evidence>
<sequence>MLVELRELMLATTPAWVNHQKKGQNSVCETNKVEMRAAIAQWISALPSYNGIADSILAAGELDDRFLLCHTPRASGDTLRCRPRSLPSRSSTALNIH</sequence>
<evidence type="ECO:0000313" key="2">
    <source>
        <dbReference type="Proteomes" id="UP000299102"/>
    </source>
</evidence>
<accession>A0A4C1Y8Y0</accession>
<organism evidence="1 2">
    <name type="scientific">Eumeta variegata</name>
    <name type="common">Bagworm moth</name>
    <name type="synonym">Eumeta japonica</name>
    <dbReference type="NCBI Taxonomy" id="151549"/>
    <lineage>
        <taxon>Eukaryota</taxon>
        <taxon>Metazoa</taxon>
        <taxon>Ecdysozoa</taxon>
        <taxon>Arthropoda</taxon>
        <taxon>Hexapoda</taxon>
        <taxon>Insecta</taxon>
        <taxon>Pterygota</taxon>
        <taxon>Neoptera</taxon>
        <taxon>Endopterygota</taxon>
        <taxon>Lepidoptera</taxon>
        <taxon>Glossata</taxon>
        <taxon>Ditrysia</taxon>
        <taxon>Tineoidea</taxon>
        <taxon>Psychidae</taxon>
        <taxon>Oiketicinae</taxon>
        <taxon>Eumeta</taxon>
    </lineage>
</organism>
<protein>
    <submittedName>
        <fullName evidence="1">Uncharacterized protein</fullName>
    </submittedName>
</protein>
<comment type="caution">
    <text evidence="1">The sequence shown here is derived from an EMBL/GenBank/DDBJ whole genome shotgun (WGS) entry which is preliminary data.</text>
</comment>